<sequence>MPWPRPFLFRVVSFMKEQDPATRRKSLSSSSSSPRPSRTTHLARLGETGEAEERYAHREDARDQMLAGVWVTVR</sequence>
<comment type="caution">
    <text evidence="2">The sequence shown here is derived from an EMBL/GenBank/DDBJ whole genome shotgun (WGS) entry which is preliminary data.</text>
</comment>
<evidence type="ECO:0000313" key="3">
    <source>
        <dbReference type="Proteomes" id="UP000324222"/>
    </source>
</evidence>
<evidence type="ECO:0000313" key="2">
    <source>
        <dbReference type="EMBL" id="MPC21278.1"/>
    </source>
</evidence>
<dbReference type="AlphaFoldDB" id="A0A5B7DIQ3"/>
<organism evidence="2 3">
    <name type="scientific">Portunus trituberculatus</name>
    <name type="common">Swimming crab</name>
    <name type="synonym">Neptunus trituberculatus</name>
    <dbReference type="NCBI Taxonomy" id="210409"/>
    <lineage>
        <taxon>Eukaryota</taxon>
        <taxon>Metazoa</taxon>
        <taxon>Ecdysozoa</taxon>
        <taxon>Arthropoda</taxon>
        <taxon>Crustacea</taxon>
        <taxon>Multicrustacea</taxon>
        <taxon>Malacostraca</taxon>
        <taxon>Eumalacostraca</taxon>
        <taxon>Eucarida</taxon>
        <taxon>Decapoda</taxon>
        <taxon>Pleocyemata</taxon>
        <taxon>Brachyura</taxon>
        <taxon>Eubrachyura</taxon>
        <taxon>Portunoidea</taxon>
        <taxon>Portunidae</taxon>
        <taxon>Portuninae</taxon>
        <taxon>Portunus</taxon>
    </lineage>
</organism>
<dbReference type="EMBL" id="VSRR010000959">
    <property type="protein sequence ID" value="MPC21278.1"/>
    <property type="molecule type" value="Genomic_DNA"/>
</dbReference>
<reference evidence="2 3" key="1">
    <citation type="submission" date="2019-05" db="EMBL/GenBank/DDBJ databases">
        <title>Another draft genome of Portunus trituberculatus and its Hox gene families provides insights of decapod evolution.</title>
        <authorList>
            <person name="Jeong J.-H."/>
            <person name="Song I."/>
            <person name="Kim S."/>
            <person name="Choi T."/>
            <person name="Kim D."/>
            <person name="Ryu S."/>
            <person name="Kim W."/>
        </authorList>
    </citation>
    <scope>NUCLEOTIDE SEQUENCE [LARGE SCALE GENOMIC DNA]</scope>
    <source>
        <tissue evidence="2">Muscle</tissue>
    </source>
</reference>
<protein>
    <submittedName>
        <fullName evidence="2">Uncharacterized protein</fullName>
    </submittedName>
</protein>
<feature type="region of interest" description="Disordered" evidence="1">
    <location>
        <begin position="19"/>
        <end position="58"/>
    </location>
</feature>
<proteinExistence type="predicted"/>
<keyword evidence="3" id="KW-1185">Reference proteome</keyword>
<gene>
    <name evidence="2" type="ORF">E2C01_014259</name>
</gene>
<evidence type="ECO:0000256" key="1">
    <source>
        <dbReference type="SAM" id="MobiDB-lite"/>
    </source>
</evidence>
<accession>A0A5B7DIQ3</accession>
<feature type="compositionally biased region" description="Low complexity" evidence="1">
    <location>
        <begin position="27"/>
        <end position="37"/>
    </location>
</feature>
<name>A0A5B7DIQ3_PORTR</name>
<dbReference type="Proteomes" id="UP000324222">
    <property type="component" value="Unassembled WGS sequence"/>
</dbReference>